<accession>A0A644UYP1</accession>
<name>A0A644UYP1_9ZZZZ</name>
<dbReference type="EMBL" id="VSSQ01000184">
    <property type="protein sequence ID" value="MPL84041.1"/>
    <property type="molecule type" value="Genomic_DNA"/>
</dbReference>
<evidence type="ECO:0000313" key="1">
    <source>
        <dbReference type="EMBL" id="MPL84041.1"/>
    </source>
</evidence>
<reference evidence="1" key="1">
    <citation type="submission" date="2019-08" db="EMBL/GenBank/DDBJ databases">
        <authorList>
            <person name="Kucharzyk K."/>
            <person name="Murdoch R.W."/>
            <person name="Higgins S."/>
            <person name="Loffler F."/>
        </authorList>
    </citation>
    <scope>NUCLEOTIDE SEQUENCE</scope>
</reference>
<dbReference type="AlphaFoldDB" id="A0A644UYP1"/>
<gene>
    <name evidence="1" type="ORF">SDC9_30000</name>
</gene>
<comment type="caution">
    <text evidence="1">The sequence shown here is derived from an EMBL/GenBank/DDBJ whole genome shotgun (WGS) entry which is preliminary data.</text>
</comment>
<sequence length="57" mass="6782">MCTWVKDMMHARYPINNIGNTTLRYVTHLVCFISFVYDLLTKNVRVKFVILYVVNIN</sequence>
<proteinExistence type="predicted"/>
<organism evidence="1">
    <name type="scientific">bioreactor metagenome</name>
    <dbReference type="NCBI Taxonomy" id="1076179"/>
    <lineage>
        <taxon>unclassified sequences</taxon>
        <taxon>metagenomes</taxon>
        <taxon>ecological metagenomes</taxon>
    </lineage>
</organism>
<protein>
    <submittedName>
        <fullName evidence="1">Uncharacterized protein</fullName>
    </submittedName>
</protein>